<gene>
    <name evidence="3" type="ORF">SK128_013719</name>
</gene>
<keyword evidence="1" id="KW-0812">Transmembrane</keyword>
<feature type="chain" id="PRO_5042963136" evidence="2">
    <location>
        <begin position="25"/>
        <end position="119"/>
    </location>
</feature>
<evidence type="ECO:0000256" key="1">
    <source>
        <dbReference type="SAM" id="Phobius"/>
    </source>
</evidence>
<sequence>MLSQQLFLVILSVALSAIIYRISASPHTTGVPAVIRDPVLRISAILLLGNFVDMASGSYKQFSAPMQDDQVELADDSPAAARQRAKSEWVLLGALVDRLVLILYLAITIITLIRFSSIL</sequence>
<dbReference type="InterPro" id="IPR036719">
    <property type="entry name" value="Neuro-gated_channel_TM_sf"/>
</dbReference>
<keyword evidence="1" id="KW-1133">Transmembrane helix</keyword>
<dbReference type="EMBL" id="JAXCGZ010000063">
    <property type="protein sequence ID" value="KAK7086861.1"/>
    <property type="molecule type" value="Genomic_DNA"/>
</dbReference>
<proteinExistence type="predicted"/>
<keyword evidence="4" id="KW-1185">Reference proteome</keyword>
<name>A0AAN9AH65_HALRR</name>
<keyword evidence="2" id="KW-0732">Signal</keyword>
<dbReference type="Proteomes" id="UP001381693">
    <property type="component" value="Unassembled WGS sequence"/>
</dbReference>
<keyword evidence="1" id="KW-0472">Membrane</keyword>
<dbReference type="GO" id="GO:0016020">
    <property type="term" value="C:membrane"/>
    <property type="evidence" value="ECO:0007669"/>
    <property type="project" value="InterPro"/>
</dbReference>
<evidence type="ECO:0000313" key="3">
    <source>
        <dbReference type="EMBL" id="KAK7086861.1"/>
    </source>
</evidence>
<feature type="signal peptide" evidence="2">
    <location>
        <begin position="1"/>
        <end position="24"/>
    </location>
</feature>
<dbReference type="AlphaFoldDB" id="A0AAN9AH65"/>
<dbReference type="SUPFAM" id="SSF90112">
    <property type="entry name" value="Neurotransmitter-gated ion-channel transmembrane pore"/>
    <property type="match status" value="1"/>
</dbReference>
<dbReference type="GO" id="GO:0006811">
    <property type="term" value="P:monoatomic ion transport"/>
    <property type="evidence" value="ECO:0007669"/>
    <property type="project" value="InterPro"/>
</dbReference>
<accession>A0AAN9AH65</accession>
<evidence type="ECO:0000256" key="2">
    <source>
        <dbReference type="SAM" id="SignalP"/>
    </source>
</evidence>
<evidence type="ECO:0000313" key="4">
    <source>
        <dbReference type="Proteomes" id="UP001381693"/>
    </source>
</evidence>
<protein>
    <submittedName>
        <fullName evidence="3">Uncharacterized protein</fullName>
    </submittedName>
</protein>
<comment type="caution">
    <text evidence="3">The sequence shown here is derived from an EMBL/GenBank/DDBJ whole genome shotgun (WGS) entry which is preliminary data.</text>
</comment>
<reference evidence="3 4" key="1">
    <citation type="submission" date="2023-11" db="EMBL/GenBank/DDBJ databases">
        <title>Halocaridina rubra genome assembly.</title>
        <authorList>
            <person name="Smith C."/>
        </authorList>
    </citation>
    <scope>NUCLEOTIDE SEQUENCE [LARGE SCALE GENOMIC DNA]</scope>
    <source>
        <strain evidence="3">EP-1</strain>
        <tissue evidence="3">Whole</tissue>
    </source>
</reference>
<feature type="transmembrane region" description="Helical" evidence="1">
    <location>
        <begin position="89"/>
        <end position="113"/>
    </location>
</feature>
<organism evidence="3 4">
    <name type="scientific">Halocaridina rubra</name>
    <name type="common">Hawaiian red shrimp</name>
    <dbReference type="NCBI Taxonomy" id="373956"/>
    <lineage>
        <taxon>Eukaryota</taxon>
        <taxon>Metazoa</taxon>
        <taxon>Ecdysozoa</taxon>
        <taxon>Arthropoda</taxon>
        <taxon>Crustacea</taxon>
        <taxon>Multicrustacea</taxon>
        <taxon>Malacostraca</taxon>
        <taxon>Eumalacostraca</taxon>
        <taxon>Eucarida</taxon>
        <taxon>Decapoda</taxon>
        <taxon>Pleocyemata</taxon>
        <taxon>Caridea</taxon>
        <taxon>Atyoidea</taxon>
        <taxon>Atyidae</taxon>
        <taxon>Halocaridina</taxon>
    </lineage>
</organism>